<keyword evidence="1" id="KW-0812">Transmembrane</keyword>
<reference evidence="2 3" key="1">
    <citation type="journal article" date="2010" name="PLoS ONE">
        <title>Comparative genomics of Gardnerella vaginalis strains reveals substantial differences in metabolic and virulence potential.</title>
        <authorList>
            <person name="Yeoman C.J."/>
            <person name="Yildirim S."/>
            <person name="Thomas S.M."/>
            <person name="Durkin A.S."/>
            <person name="Torralba M."/>
            <person name="Sutton G."/>
            <person name="Buhay C.J."/>
            <person name="Ding Y."/>
            <person name="Dugan-Rocha S.P."/>
            <person name="Muzny D.M."/>
            <person name="Qin X."/>
            <person name="Gibbs R.A."/>
            <person name="Leigh S.R."/>
            <person name="Stumpf R."/>
            <person name="White B.A."/>
            <person name="Highlander S.K."/>
            <person name="Nelson K.E."/>
            <person name="Wilson B.A."/>
        </authorList>
    </citation>
    <scope>NUCLEOTIDE SEQUENCE [LARGE SCALE GENOMIC DNA]</scope>
    <source>
        <strain evidence="3">ATCC 14019 / 317</strain>
    </source>
</reference>
<feature type="transmembrane region" description="Helical" evidence="1">
    <location>
        <begin position="35"/>
        <end position="59"/>
    </location>
</feature>
<evidence type="ECO:0000256" key="1">
    <source>
        <dbReference type="SAM" id="Phobius"/>
    </source>
</evidence>
<dbReference type="OrthoDB" id="9936400at2"/>
<name>E3D9K3_GARV3</name>
<proteinExistence type="predicted"/>
<keyword evidence="1" id="KW-1133">Transmembrane helix</keyword>
<keyword evidence="1" id="KW-0472">Membrane</keyword>
<accession>E3D9K3</accession>
<dbReference type="EMBL" id="CP002104">
    <property type="protein sequence ID" value="ADP38747.1"/>
    <property type="molecule type" value="Genomic_DNA"/>
</dbReference>
<organism evidence="2 3">
    <name type="scientific">Gardnerella vaginalis (strain ATCC 14019 / 317)</name>
    <dbReference type="NCBI Taxonomy" id="525284"/>
    <lineage>
        <taxon>Bacteria</taxon>
        <taxon>Bacillati</taxon>
        <taxon>Actinomycetota</taxon>
        <taxon>Actinomycetes</taxon>
        <taxon>Bifidobacteriales</taxon>
        <taxon>Bifidobacteriaceae</taxon>
        <taxon>Gardnerella</taxon>
    </lineage>
</organism>
<evidence type="ECO:0000313" key="2">
    <source>
        <dbReference type="EMBL" id="ADP38747.1"/>
    </source>
</evidence>
<sequence length="89" mass="10315">MIHMLYVKKNKGAHTTPKVSKSADGMKPTFNAGRLLRFMLVNIALLHNIDFVYMINLIYRVCGQVYQNCCVKETVLIRGLNFHNRKFIN</sequence>
<protein>
    <submittedName>
        <fullName evidence="2">Uncharacterized protein</fullName>
    </submittedName>
</protein>
<evidence type="ECO:0000313" key="3">
    <source>
        <dbReference type="Proteomes" id="UP000001453"/>
    </source>
</evidence>
<dbReference type="KEGG" id="gvg:HMPREF0421_20665"/>
<dbReference type="AlphaFoldDB" id="E3D9K3"/>
<gene>
    <name evidence="2" type="ordered locus">HMPREF0421_20665</name>
</gene>
<dbReference type="Proteomes" id="UP000001453">
    <property type="component" value="Chromosome"/>
</dbReference>
<dbReference type="HOGENOM" id="CLU_2450369_0_0_11"/>